<reference evidence="1 2" key="1">
    <citation type="journal article" date="2014" name="Nat. Genet.">
        <title>Genome and transcriptome of the porcine whipworm Trichuris suis.</title>
        <authorList>
            <person name="Jex A.R."/>
            <person name="Nejsum P."/>
            <person name="Schwarz E.M."/>
            <person name="Hu L."/>
            <person name="Young N.D."/>
            <person name="Hall R.S."/>
            <person name="Korhonen P.K."/>
            <person name="Liao S."/>
            <person name="Thamsborg S."/>
            <person name="Xia J."/>
            <person name="Xu P."/>
            <person name="Wang S."/>
            <person name="Scheerlinck J.P."/>
            <person name="Hofmann A."/>
            <person name="Sternberg P.W."/>
            <person name="Wang J."/>
            <person name="Gasser R.B."/>
        </authorList>
    </citation>
    <scope>NUCLEOTIDE SEQUENCE [LARGE SCALE GENOMIC DNA]</scope>
    <source>
        <strain evidence="1">DCEP-RM93M</strain>
    </source>
</reference>
<dbReference type="AlphaFoldDB" id="A0A085LQX6"/>
<evidence type="ECO:0000313" key="2">
    <source>
        <dbReference type="Proteomes" id="UP000030764"/>
    </source>
</evidence>
<organism evidence="1 2">
    <name type="scientific">Trichuris suis</name>
    <name type="common">pig whipworm</name>
    <dbReference type="NCBI Taxonomy" id="68888"/>
    <lineage>
        <taxon>Eukaryota</taxon>
        <taxon>Metazoa</taxon>
        <taxon>Ecdysozoa</taxon>
        <taxon>Nematoda</taxon>
        <taxon>Enoplea</taxon>
        <taxon>Dorylaimia</taxon>
        <taxon>Trichinellida</taxon>
        <taxon>Trichuridae</taxon>
        <taxon>Trichuris</taxon>
    </lineage>
</organism>
<protein>
    <submittedName>
        <fullName evidence="1">Uncharacterized protein</fullName>
    </submittedName>
</protein>
<keyword evidence="2" id="KW-1185">Reference proteome</keyword>
<name>A0A085LQX6_9BILA</name>
<dbReference type="Proteomes" id="UP000030764">
    <property type="component" value="Unassembled WGS sequence"/>
</dbReference>
<proteinExistence type="predicted"/>
<sequence>MLKRSLYAPYGSARARLLARKGYVQVFVKEHQRTEYKHEYSVQTTFLRPTDDHNDLRSVILLLLYFRPLGQSRSSNHWLAVPVFDNSFISCGTGSGELRCLRQQLHIMWYGERRVYVFTSTPPASLLPSWVNPLSAEADPGLSATLKPYRKTTFDNGEQQEKEHDRRYEMLSRLVRGSAPWGCGDSLIGPTCSLCRLQEQPFSTPFPLDPSGFSPGETALVNPPWTKRLVAMQFGTEYMVNERYRACFCVMQMREVEETT</sequence>
<gene>
    <name evidence="1" type="ORF">M513_11735</name>
</gene>
<evidence type="ECO:0000313" key="1">
    <source>
        <dbReference type="EMBL" id="KFD47372.1"/>
    </source>
</evidence>
<dbReference type="EMBL" id="KL363329">
    <property type="protein sequence ID" value="KFD47372.1"/>
    <property type="molecule type" value="Genomic_DNA"/>
</dbReference>
<accession>A0A085LQX6</accession>